<sequence>MVESDGSSEVNQLLVDDVVSGVAAALGSGGVGGSGSSGTSAGSASFGRAAAGQVGLVGPVLPLRPLPEAEARQLLGAGSGAAAGVTSSAATGVMNAEARAVTVPLSLLLPGESPRLEGQDAAHVARLAEIEAPLPPILVDRRTMRVIDGTHRLMAAAVNHRPTIEVEFFDGDPADVFLRAVEANVAHGFPLSLNDRRAAARRILSSHRHLSDRAIAQVTGLSAKTIAMLRHQSEDDASRTTSRIGRDGRARPLNGMERRARVAELMTERPHASLRELARIAGVSPATASDVRKRLLRGEAPGRGVGAGVGAGALSHAGGGIGGVGNGGSGAGGGVGGGVGDRMAALGVEVPNPAPVLEKLVRDPSLRHTENGRQLLRLMQTTAIGAKELPTLASAMPPHSKGLVRQLAECYARMWMEFARELEDEG</sequence>
<feature type="region of interest" description="Disordered" evidence="1">
    <location>
        <begin position="232"/>
        <end position="251"/>
    </location>
</feature>
<proteinExistence type="predicted"/>
<dbReference type="Proteomes" id="UP001500751">
    <property type="component" value="Unassembled WGS sequence"/>
</dbReference>
<evidence type="ECO:0000259" key="2">
    <source>
        <dbReference type="SMART" id="SM00470"/>
    </source>
</evidence>
<dbReference type="InterPro" id="IPR003115">
    <property type="entry name" value="ParB_N"/>
</dbReference>
<protein>
    <recommendedName>
        <fullName evidence="2">ParB-like N-terminal domain-containing protein</fullName>
    </recommendedName>
</protein>
<gene>
    <name evidence="3" type="ORF">GCM10009839_51570</name>
</gene>
<reference evidence="4" key="1">
    <citation type="journal article" date="2019" name="Int. J. Syst. Evol. Microbiol.">
        <title>The Global Catalogue of Microorganisms (GCM) 10K type strain sequencing project: providing services to taxonomists for standard genome sequencing and annotation.</title>
        <authorList>
            <consortium name="The Broad Institute Genomics Platform"/>
            <consortium name="The Broad Institute Genome Sequencing Center for Infectious Disease"/>
            <person name="Wu L."/>
            <person name="Ma J."/>
        </authorList>
    </citation>
    <scope>NUCLEOTIDE SEQUENCE [LARGE SCALE GENOMIC DNA]</scope>
    <source>
        <strain evidence="4">JCM 16014</strain>
    </source>
</reference>
<dbReference type="EMBL" id="BAAAQN010000033">
    <property type="protein sequence ID" value="GAA2042489.1"/>
    <property type="molecule type" value="Genomic_DNA"/>
</dbReference>
<organism evidence="3 4">
    <name type="scientific">Catenulispora yoronensis</name>
    <dbReference type="NCBI Taxonomy" id="450799"/>
    <lineage>
        <taxon>Bacteria</taxon>
        <taxon>Bacillati</taxon>
        <taxon>Actinomycetota</taxon>
        <taxon>Actinomycetes</taxon>
        <taxon>Catenulisporales</taxon>
        <taxon>Catenulisporaceae</taxon>
        <taxon>Catenulispora</taxon>
    </lineage>
</organism>
<evidence type="ECO:0000256" key="1">
    <source>
        <dbReference type="SAM" id="MobiDB-lite"/>
    </source>
</evidence>
<evidence type="ECO:0000313" key="3">
    <source>
        <dbReference type="EMBL" id="GAA2042489.1"/>
    </source>
</evidence>
<name>A0ABP5GB62_9ACTN</name>
<dbReference type="InterPro" id="IPR036086">
    <property type="entry name" value="ParB/Sulfiredoxin_sf"/>
</dbReference>
<keyword evidence="4" id="KW-1185">Reference proteome</keyword>
<dbReference type="SUPFAM" id="SSF110849">
    <property type="entry name" value="ParB/Sulfiredoxin"/>
    <property type="match status" value="1"/>
</dbReference>
<feature type="domain" description="ParB-like N-terminal" evidence="2">
    <location>
        <begin position="101"/>
        <end position="185"/>
    </location>
</feature>
<accession>A0ABP5GB62</accession>
<comment type="caution">
    <text evidence="3">The sequence shown here is derived from an EMBL/GenBank/DDBJ whole genome shotgun (WGS) entry which is preliminary data.</text>
</comment>
<dbReference type="SMART" id="SM00470">
    <property type="entry name" value="ParB"/>
    <property type="match status" value="1"/>
</dbReference>
<evidence type="ECO:0000313" key="4">
    <source>
        <dbReference type="Proteomes" id="UP001500751"/>
    </source>
</evidence>